<feature type="transmembrane region" description="Helical" evidence="1">
    <location>
        <begin position="12"/>
        <end position="29"/>
    </location>
</feature>
<keyword evidence="1" id="KW-0472">Membrane</keyword>
<comment type="caution">
    <text evidence="2">The sequence shown here is derived from an EMBL/GenBank/DDBJ whole genome shotgun (WGS) entry which is preliminary data.</text>
</comment>
<accession>A0ABV9HYP0</accession>
<name>A0ABV9HYP0_9FLAO</name>
<organism evidence="2 3">
    <name type="scientific">Dokdonia ponticola</name>
    <dbReference type="NCBI Taxonomy" id="2041041"/>
    <lineage>
        <taxon>Bacteria</taxon>
        <taxon>Pseudomonadati</taxon>
        <taxon>Bacteroidota</taxon>
        <taxon>Flavobacteriia</taxon>
        <taxon>Flavobacteriales</taxon>
        <taxon>Flavobacteriaceae</taxon>
        <taxon>Dokdonia</taxon>
    </lineage>
</organism>
<evidence type="ECO:0000313" key="3">
    <source>
        <dbReference type="Proteomes" id="UP001596043"/>
    </source>
</evidence>
<dbReference type="EMBL" id="JBHSFV010000009">
    <property type="protein sequence ID" value="MFC4635249.1"/>
    <property type="molecule type" value="Genomic_DNA"/>
</dbReference>
<proteinExistence type="predicted"/>
<dbReference type="Proteomes" id="UP001596043">
    <property type="component" value="Unassembled WGS sequence"/>
</dbReference>
<reference evidence="3" key="1">
    <citation type="journal article" date="2019" name="Int. J. Syst. Evol. Microbiol.">
        <title>The Global Catalogue of Microorganisms (GCM) 10K type strain sequencing project: providing services to taxonomists for standard genome sequencing and annotation.</title>
        <authorList>
            <consortium name="The Broad Institute Genomics Platform"/>
            <consortium name="The Broad Institute Genome Sequencing Center for Infectious Disease"/>
            <person name="Wu L."/>
            <person name="Ma J."/>
        </authorList>
    </citation>
    <scope>NUCLEOTIDE SEQUENCE [LARGE SCALE GENOMIC DNA]</scope>
    <source>
        <strain evidence="3">YJ-61-S</strain>
    </source>
</reference>
<dbReference type="RefSeq" id="WP_379980279.1">
    <property type="nucleotide sequence ID" value="NZ_JBHSFV010000009.1"/>
</dbReference>
<evidence type="ECO:0000256" key="1">
    <source>
        <dbReference type="SAM" id="Phobius"/>
    </source>
</evidence>
<gene>
    <name evidence="2" type="ORF">ACFO3O_15155</name>
</gene>
<keyword evidence="1" id="KW-0812">Transmembrane</keyword>
<keyword evidence="3" id="KW-1185">Reference proteome</keyword>
<evidence type="ECO:0000313" key="2">
    <source>
        <dbReference type="EMBL" id="MFC4635249.1"/>
    </source>
</evidence>
<keyword evidence="1" id="KW-1133">Transmembrane helix</keyword>
<protein>
    <submittedName>
        <fullName evidence="2">Uncharacterized protein</fullName>
    </submittedName>
</protein>
<sequence length="147" mass="17456">MQKEYYIKRTSLWFLAKLAIYVLGVIVSYQHIYVIFLIDFAFSWVAHGIDPITSIKRFGRTIKDILFNNRGINFIIGFGRDKVTVKEEDFFYDEIKRYEISRGGSEPYLILKNGRRVDLNISWLTKEEQLEIAKHLQKRINDSQESR</sequence>